<evidence type="ECO:0000256" key="4">
    <source>
        <dbReference type="ARBA" id="ARBA00023180"/>
    </source>
</evidence>
<protein>
    <submittedName>
        <fullName evidence="9">Laminin subunit alpha</fullName>
    </submittedName>
</protein>
<reference evidence="10" key="3">
    <citation type="submission" date="2022-06" db="UniProtKB">
        <authorList>
            <consortium name="EnsemblMetazoa"/>
        </authorList>
    </citation>
    <scope>IDENTIFICATION</scope>
</reference>
<dbReference type="GO" id="GO:0016477">
    <property type="term" value="P:cell migration"/>
    <property type="evidence" value="ECO:0007669"/>
    <property type="project" value="TreeGrafter"/>
</dbReference>
<dbReference type="GO" id="GO:0009888">
    <property type="term" value="P:tissue development"/>
    <property type="evidence" value="ECO:0007669"/>
    <property type="project" value="TreeGrafter"/>
</dbReference>
<dbReference type="InterPro" id="IPR002049">
    <property type="entry name" value="LE_dom"/>
</dbReference>
<dbReference type="GO" id="GO:0043256">
    <property type="term" value="C:laminin complex"/>
    <property type="evidence" value="ECO:0007669"/>
    <property type="project" value="TreeGrafter"/>
</dbReference>
<accession>A0A834RI91</accession>
<feature type="disulfide bond" evidence="6">
    <location>
        <begin position="132"/>
        <end position="141"/>
    </location>
</feature>
<evidence type="ECO:0000259" key="7">
    <source>
        <dbReference type="PROSITE" id="PS50027"/>
    </source>
</evidence>
<evidence type="ECO:0000259" key="8">
    <source>
        <dbReference type="PROSITE" id="PS51115"/>
    </source>
</evidence>
<dbReference type="InterPro" id="IPR000034">
    <property type="entry name" value="Laminin_IV"/>
</dbReference>
<dbReference type="AlphaFoldDB" id="A0A834RI91"/>
<gene>
    <name evidence="9" type="ORF">SSS_3800</name>
</gene>
<dbReference type="CDD" id="cd00055">
    <property type="entry name" value="EGF_Lam"/>
    <property type="match status" value="5"/>
</dbReference>
<reference evidence="9" key="2">
    <citation type="submission" date="2020-01" db="EMBL/GenBank/DDBJ databases">
        <authorList>
            <person name="Korhonen P.K.K."/>
            <person name="Guangxu M.G."/>
            <person name="Wang T.W."/>
            <person name="Stroehlein A.J.S."/>
            <person name="Young N.D."/>
            <person name="Ang C.-S.A."/>
            <person name="Fernando D.W.F."/>
            <person name="Lu H.L."/>
            <person name="Taylor S.T."/>
            <person name="Ehtesham M.E.M."/>
            <person name="Najaraj S.H.N."/>
            <person name="Harsha G.H.G."/>
            <person name="Madugundu A.M."/>
            <person name="Renuse S.R."/>
            <person name="Holt D.H."/>
            <person name="Pandey A.P."/>
            <person name="Papenfuss A.P."/>
            <person name="Gasser R.B.G."/>
            <person name="Fischer K.F."/>
        </authorList>
    </citation>
    <scope>NUCLEOTIDE SEQUENCE</scope>
    <source>
        <strain evidence="9">SSS_KF_BRIS2020</strain>
    </source>
</reference>
<dbReference type="SUPFAM" id="SSF57196">
    <property type="entry name" value="EGF/Laminin"/>
    <property type="match status" value="5"/>
</dbReference>
<feature type="disulfide bond" evidence="6">
    <location>
        <begin position="46"/>
        <end position="55"/>
    </location>
</feature>
<dbReference type="GO" id="GO:0009887">
    <property type="term" value="P:animal organ morphogenesis"/>
    <property type="evidence" value="ECO:0007669"/>
    <property type="project" value="TreeGrafter"/>
</dbReference>
<evidence type="ECO:0000256" key="6">
    <source>
        <dbReference type="PROSITE-ProRule" id="PRU00460"/>
    </source>
</evidence>
<dbReference type="GO" id="GO:0034446">
    <property type="term" value="P:substrate adhesion-dependent cell spreading"/>
    <property type="evidence" value="ECO:0007669"/>
    <property type="project" value="TreeGrafter"/>
</dbReference>
<dbReference type="OrthoDB" id="10011303at2759"/>
<sequence>QCHCKPNVIGRDCSRCKTGFYGWPDCKKCDCPSTAICHWKTGDCICPKGVTGKDCDKCLPLTFGFDKIIGCEDCACDPRGVLNRDLRCDLDTGDCKCKQNRFFGFPKCQLCRCDIRGTTPEICDQNSARCFCKKNVDGAYCDHCKSDSYFLEESNSQGCTKCFCFGNTDRCTGSSYVFVPITSNNIELELYNVSLYGQIFEAIRLKKNEDYELDYTNNIFSIRTSFGREKSETNPENPSSIYVQLPKEFLGNKISSYGGLFRYSILNKANSKDYEPALLMADIILIGRNHTLLHEHIEQPVINENFTVTIKLLEKEFKGMDGNFVTREQFMMTLVDIKAIYVRIKYFNLALDTVDIEFEFQMETAVPGNKIIDSNYRKATSVEQCLCPSNYRGASCEECAEGYYRVQQGPYLGACIPFQYERRPCEQCTEGYYGDATLGTPNDCLIWPVASNRIKQFCQSCEVDHSGSVLGCDCKEGYNGTRCEFCGAGHYGNPQIAGQSCQKCECNNISM</sequence>
<dbReference type="PANTHER" id="PTHR10574">
    <property type="entry name" value="NETRIN/LAMININ-RELATED"/>
    <property type="match status" value="1"/>
</dbReference>
<keyword evidence="4" id="KW-0325">Glycoprotein</keyword>
<dbReference type="SMART" id="SM00180">
    <property type="entry name" value="EGF_Lam"/>
    <property type="match status" value="4"/>
</dbReference>
<dbReference type="GO" id="GO:0070831">
    <property type="term" value="P:basement membrane assembly"/>
    <property type="evidence" value="ECO:0007669"/>
    <property type="project" value="TreeGrafter"/>
</dbReference>
<dbReference type="EnsemblMetazoa" id="SSS_3800s_mrna">
    <property type="protein sequence ID" value="KAF7496700.1"/>
    <property type="gene ID" value="SSS_3800"/>
</dbReference>
<evidence type="ECO:0000256" key="1">
    <source>
        <dbReference type="ARBA" id="ARBA00022729"/>
    </source>
</evidence>
<dbReference type="FunFam" id="2.10.25.10:FF:000407">
    <property type="entry name" value="Laminin subunit alpha-3"/>
    <property type="match status" value="1"/>
</dbReference>
<reference evidence="11" key="1">
    <citation type="journal article" date="2020" name="PLoS Negl. Trop. Dis.">
        <title>High-quality nuclear genome for Sarcoptes scabiei-A critical resource for a neglected parasite.</title>
        <authorList>
            <person name="Korhonen P.K."/>
            <person name="Gasser R.B."/>
            <person name="Ma G."/>
            <person name="Wang T."/>
            <person name="Stroehlein A.J."/>
            <person name="Young N.D."/>
            <person name="Ang C.S."/>
            <person name="Fernando D.D."/>
            <person name="Lu H.C."/>
            <person name="Taylor S."/>
            <person name="Reynolds S.L."/>
            <person name="Mofiz E."/>
            <person name="Najaraj S.H."/>
            <person name="Gowda H."/>
            <person name="Madugundu A."/>
            <person name="Renuse S."/>
            <person name="Holt D."/>
            <person name="Pandey A."/>
            <person name="Papenfuss A.T."/>
            <person name="Fischer K."/>
        </authorList>
    </citation>
    <scope>NUCLEOTIDE SEQUENCE [LARGE SCALE GENOMIC DNA]</scope>
</reference>
<dbReference type="GO" id="GO:0007411">
    <property type="term" value="P:axon guidance"/>
    <property type="evidence" value="ECO:0007669"/>
    <property type="project" value="TreeGrafter"/>
</dbReference>
<feature type="domain" description="Laminin EGF-like" evidence="7">
    <location>
        <begin position="1"/>
        <end position="28"/>
    </location>
</feature>
<dbReference type="Pfam" id="PF00053">
    <property type="entry name" value="EGF_laminin"/>
    <property type="match status" value="5"/>
</dbReference>
<dbReference type="PROSITE" id="PS51115">
    <property type="entry name" value="LAMININ_IVA"/>
    <property type="match status" value="1"/>
</dbReference>
<dbReference type="Gene3D" id="2.170.300.10">
    <property type="entry name" value="Tie2 ligand-binding domain superfamily"/>
    <property type="match status" value="1"/>
</dbReference>
<feature type="domain" description="Laminin EGF-like" evidence="7">
    <location>
        <begin position="29"/>
        <end position="78"/>
    </location>
</feature>
<keyword evidence="11" id="KW-1185">Reference proteome</keyword>
<evidence type="ECO:0000256" key="2">
    <source>
        <dbReference type="ARBA" id="ARBA00022737"/>
    </source>
</evidence>
<keyword evidence="5 6" id="KW-0424">Laminin EGF-like domain</keyword>
<proteinExistence type="predicted"/>
<evidence type="ECO:0000256" key="3">
    <source>
        <dbReference type="ARBA" id="ARBA00023157"/>
    </source>
</evidence>
<feature type="domain" description="Laminin IV type A" evidence="8">
    <location>
        <begin position="206"/>
        <end position="384"/>
    </location>
</feature>
<name>A0A834RI91_SARSC</name>
<organism evidence="9">
    <name type="scientific">Sarcoptes scabiei</name>
    <name type="common">Itch mite</name>
    <name type="synonym">Acarus scabiei</name>
    <dbReference type="NCBI Taxonomy" id="52283"/>
    <lineage>
        <taxon>Eukaryota</taxon>
        <taxon>Metazoa</taxon>
        <taxon>Ecdysozoa</taxon>
        <taxon>Arthropoda</taxon>
        <taxon>Chelicerata</taxon>
        <taxon>Arachnida</taxon>
        <taxon>Acari</taxon>
        <taxon>Acariformes</taxon>
        <taxon>Sarcoptiformes</taxon>
        <taxon>Astigmata</taxon>
        <taxon>Psoroptidia</taxon>
        <taxon>Sarcoptoidea</taxon>
        <taxon>Sarcoptidae</taxon>
        <taxon>Sarcoptinae</taxon>
        <taxon>Sarcoptes</taxon>
    </lineage>
</organism>
<dbReference type="PRINTS" id="PR00011">
    <property type="entry name" value="EGFLAMININ"/>
</dbReference>
<evidence type="ECO:0000313" key="11">
    <source>
        <dbReference type="Proteomes" id="UP000070412"/>
    </source>
</evidence>
<dbReference type="PROSITE" id="PS01248">
    <property type="entry name" value="EGF_LAM_1"/>
    <property type="match status" value="4"/>
</dbReference>
<evidence type="ECO:0000313" key="9">
    <source>
        <dbReference type="EMBL" id="KAF7496700.1"/>
    </source>
</evidence>
<feature type="disulfide bond" evidence="6">
    <location>
        <begin position="113"/>
        <end position="130"/>
    </location>
</feature>
<feature type="disulfide bond" evidence="6">
    <location>
        <begin position="4"/>
        <end position="13"/>
    </location>
</feature>
<evidence type="ECO:0000313" key="10">
    <source>
        <dbReference type="EnsemblMetazoa" id="KAF7496700.1"/>
    </source>
</evidence>
<feature type="disulfide bond" evidence="6">
    <location>
        <begin position="111"/>
        <end position="123"/>
    </location>
</feature>
<dbReference type="InterPro" id="IPR000742">
    <property type="entry name" value="EGF"/>
</dbReference>
<dbReference type="PROSITE" id="PS00022">
    <property type="entry name" value="EGF_1"/>
    <property type="match status" value="1"/>
</dbReference>
<dbReference type="Gene3D" id="2.10.25.10">
    <property type="entry name" value="Laminin"/>
    <property type="match status" value="4"/>
</dbReference>
<keyword evidence="3 6" id="KW-1015">Disulfide bond</keyword>
<dbReference type="Proteomes" id="UP000070412">
    <property type="component" value="Unassembled WGS sequence"/>
</dbReference>
<keyword evidence="1" id="KW-0732">Signal</keyword>
<dbReference type="PROSITE" id="PS50027">
    <property type="entry name" value="EGF_LAM_2"/>
    <property type="match status" value="3"/>
</dbReference>
<evidence type="ECO:0000256" key="5">
    <source>
        <dbReference type="ARBA" id="ARBA00023292"/>
    </source>
</evidence>
<dbReference type="EMBL" id="WVUK01000002">
    <property type="protein sequence ID" value="KAF7496700.1"/>
    <property type="molecule type" value="Genomic_DNA"/>
</dbReference>
<dbReference type="InterPro" id="IPR050440">
    <property type="entry name" value="Laminin/Netrin_ECM"/>
</dbReference>
<feature type="non-terminal residue" evidence="9">
    <location>
        <position position="511"/>
    </location>
</feature>
<keyword evidence="2" id="KW-0677">Repeat</keyword>
<dbReference type="PANTHER" id="PTHR10574:SF406">
    <property type="entry name" value="LAMININ SUBUNIT ALPHA 5"/>
    <property type="match status" value="1"/>
</dbReference>
<comment type="caution">
    <text evidence="6">Lacks conserved residue(s) required for the propagation of feature annotation.</text>
</comment>
<dbReference type="Pfam" id="PF00052">
    <property type="entry name" value="Laminin_B"/>
    <property type="match status" value="1"/>
</dbReference>
<dbReference type="SMART" id="SM00281">
    <property type="entry name" value="LamB"/>
    <property type="match status" value="1"/>
</dbReference>
<feature type="domain" description="Laminin EGF-like" evidence="7">
    <location>
        <begin position="111"/>
        <end position="161"/>
    </location>
</feature>